<dbReference type="EMBL" id="CABVLU010000001">
    <property type="protein sequence ID" value="VVT44215.1"/>
    <property type="molecule type" value="Genomic_DNA"/>
</dbReference>
<dbReference type="Proteomes" id="UP000398389">
    <property type="component" value="Unassembled WGS sequence"/>
</dbReference>
<accession>A0A5E8AZV9</accession>
<dbReference type="PANTHER" id="PTHR47534:SF3">
    <property type="entry name" value="ALCOHOL DEHYDROGENASE-LIKE C-TERMINAL DOMAIN-CONTAINING PROTEIN"/>
    <property type="match status" value="1"/>
</dbReference>
<dbReference type="AlphaFoldDB" id="A0A5E8AZV9"/>
<dbReference type="OrthoDB" id="2898509at2759"/>
<name>A0A5E8AZV9_9ASCO</name>
<dbReference type="InterPro" id="IPR002347">
    <property type="entry name" value="SDR_fam"/>
</dbReference>
<evidence type="ECO:0000256" key="1">
    <source>
        <dbReference type="ARBA" id="ARBA00023002"/>
    </source>
</evidence>
<dbReference type="Pfam" id="PF00106">
    <property type="entry name" value="adh_short"/>
    <property type="match status" value="1"/>
</dbReference>
<proteinExistence type="predicted"/>
<sequence>MPSLAEIISLNSRYAASSPAAKSPVAVFVGATSGLGEHTAYALARYSYEPTIYIVGRNAESGARVLAHLKELNPRTHAEFLQHDVTLISEADKLATEISAREKKINLLFLSPGFLTINGRTESKEGIDTKLAVNYYGRWRIIDKLLPLVEAAVTPNDPAASNARVLTLLAPGNEGPVDESDLDLKKHFSLRAANRHITEFNSLAVVRYASTHPSVGFIHAGPGVVNTGITREFPWYIRWTVAPLMKCFADSPENAAEKFFYVAATDQQYRTGSHIIDGAHKSLKERAEQKGYLDKALQDKVFEHTQQMFRNALATQQS</sequence>
<evidence type="ECO:0008006" key="4">
    <source>
        <dbReference type="Google" id="ProtNLM"/>
    </source>
</evidence>
<dbReference type="PANTHER" id="PTHR47534">
    <property type="entry name" value="YALI0E05731P"/>
    <property type="match status" value="1"/>
</dbReference>
<dbReference type="Gene3D" id="3.40.50.720">
    <property type="entry name" value="NAD(P)-binding Rossmann-like Domain"/>
    <property type="match status" value="1"/>
</dbReference>
<dbReference type="GO" id="GO:0016491">
    <property type="term" value="F:oxidoreductase activity"/>
    <property type="evidence" value="ECO:0007669"/>
    <property type="project" value="UniProtKB-KW"/>
</dbReference>
<dbReference type="SUPFAM" id="SSF51735">
    <property type="entry name" value="NAD(P)-binding Rossmann-fold domains"/>
    <property type="match status" value="1"/>
</dbReference>
<dbReference type="InterPro" id="IPR052228">
    <property type="entry name" value="Sec_Metab_Biosynth_Oxidored"/>
</dbReference>
<gene>
    <name evidence="2" type="ORF">SAPINGB_P000342</name>
</gene>
<evidence type="ECO:0000313" key="3">
    <source>
        <dbReference type="Proteomes" id="UP000398389"/>
    </source>
</evidence>
<keyword evidence="1" id="KW-0560">Oxidoreductase</keyword>
<dbReference type="RefSeq" id="XP_031850957.1">
    <property type="nucleotide sequence ID" value="XM_031995066.1"/>
</dbReference>
<evidence type="ECO:0000313" key="2">
    <source>
        <dbReference type="EMBL" id="VVT44215.1"/>
    </source>
</evidence>
<reference evidence="2 3" key="1">
    <citation type="submission" date="2019-09" db="EMBL/GenBank/DDBJ databases">
        <authorList>
            <person name="Brejova B."/>
        </authorList>
    </citation>
    <scope>NUCLEOTIDE SEQUENCE [LARGE SCALE GENOMIC DNA]</scope>
</reference>
<dbReference type="GeneID" id="43579166"/>
<organism evidence="2 3">
    <name type="scientific">Magnusiomyces paraingens</name>
    <dbReference type="NCBI Taxonomy" id="2606893"/>
    <lineage>
        <taxon>Eukaryota</taxon>
        <taxon>Fungi</taxon>
        <taxon>Dikarya</taxon>
        <taxon>Ascomycota</taxon>
        <taxon>Saccharomycotina</taxon>
        <taxon>Dipodascomycetes</taxon>
        <taxon>Dipodascales</taxon>
        <taxon>Dipodascaceae</taxon>
        <taxon>Magnusiomyces</taxon>
    </lineage>
</organism>
<protein>
    <recommendedName>
        <fullName evidence="4">Ketoreductase (KR) domain-containing protein</fullName>
    </recommendedName>
</protein>
<dbReference type="InterPro" id="IPR036291">
    <property type="entry name" value="NAD(P)-bd_dom_sf"/>
</dbReference>
<keyword evidence="3" id="KW-1185">Reference proteome</keyword>